<dbReference type="InterPro" id="IPR013324">
    <property type="entry name" value="RNA_pol_sigma_r3/r4-like"/>
</dbReference>
<keyword evidence="2" id="KW-1185">Reference proteome</keyword>
<name>A0A369LWA2_9ACTN</name>
<dbReference type="AlphaFoldDB" id="A0A369LWA2"/>
<dbReference type="RefSeq" id="WP_114569385.1">
    <property type="nucleotide sequence ID" value="NZ_CABMMS010000009.1"/>
</dbReference>
<dbReference type="SUPFAM" id="SSF88659">
    <property type="entry name" value="Sigma3 and sigma4 domains of RNA polymerase sigma factors"/>
    <property type="match status" value="1"/>
</dbReference>
<comment type="caution">
    <text evidence="1">The sequence shown here is derived from an EMBL/GenBank/DDBJ whole genome shotgun (WGS) entry which is preliminary data.</text>
</comment>
<evidence type="ECO:0000313" key="1">
    <source>
        <dbReference type="EMBL" id="RDB62455.1"/>
    </source>
</evidence>
<proteinExistence type="predicted"/>
<evidence type="ECO:0000313" key="2">
    <source>
        <dbReference type="Proteomes" id="UP000254000"/>
    </source>
</evidence>
<dbReference type="EMBL" id="PPTS01000009">
    <property type="protein sequence ID" value="RDB62455.1"/>
    <property type="molecule type" value="Genomic_DNA"/>
</dbReference>
<sequence length="152" mass="17289">MPSSRSCRSSYDCIVKIKGVTMRPILFSQLMRSDGEGAMNPEELFADDRSPASEQERVHEDELHSLMRSILDWAISFLSESSQGTIRAIYFEGKTVKQHSEEGYVTVYAIYKRLARSYPVIKEIVLEELEGLDDETRAELEAMFGIGGRDEK</sequence>
<organism evidence="1 2">
    <name type="scientific">Gordonibacter pamelaeae</name>
    <dbReference type="NCBI Taxonomy" id="471189"/>
    <lineage>
        <taxon>Bacteria</taxon>
        <taxon>Bacillati</taxon>
        <taxon>Actinomycetota</taxon>
        <taxon>Coriobacteriia</taxon>
        <taxon>Eggerthellales</taxon>
        <taxon>Eggerthellaceae</taxon>
        <taxon>Gordonibacter</taxon>
    </lineage>
</organism>
<gene>
    <name evidence="1" type="ORF">C1877_13140</name>
</gene>
<dbReference type="GeneID" id="78360639"/>
<reference evidence="1 2" key="1">
    <citation type="journal article" date="2018" name="Elife">
        <title>Discovery and characterization of a prevalent human gut bacterial enzyme sufficient for the inactivation of a family of plant toxins.</title>
        <authorList>
            <person name="Koppel N."/>
            <person name="Bisanz J.E."/>
            <person name="Pandelia M.E."/>
            <person name="Turnbaugh P.J."/>
            <person name="Balskus E.P."/>
        </authorList>
    </citation>
    <scope>NUCLEOTIDE SEQUENCE [LARGE SCALE GENOMIC DNA]</scope>
    <source>
        <strain evidence="1 2">3C</strain>
    </source>
</reference>
<dbReference type="Proteomes" id="UP000254000">
    <property type="component" value="Unassembled WGS sequence"/>
</dbReference>
<protein>
    <submittedName>
        <fullName evidence="1">Uncharacterized protein</fullName>
    </submittedName>
</protein>
<accession>A0A369LWA2</accession>